<dbReference type="KEGG" id="fcy:FRACYDRAFT_187945"/>
<feature type="transmembrane region" description="Helical" evidence="5">
    <location>
        <begin position="116"/>
        <end position="135"/>
    </location>
</feature>
<dbReference type="InterPro" id="IPR013057">
    <property type="entry name" value="AA_transpt_TM"/>
</dbReference>
<organism evidence="7 8">
    <name type="scientific">Fragilariopsis cylindrus CCMP1102</name>
    <dbReference type="NCBI Taxonomy" id="635003"/>
    <lineage>
        <taxon>Eukaryota</taxon>
        <taxon>Sar</taxon>
        <taxon>Stramenopiles</taxon>
        <taxon>Ochrophyta</taxon>
        <taxon>Bacillariophyta</taxon>
        <taxon>Bacillariophyceae</taxon>
        <taxon>Bacillariophycidae</taxon>
        <taxon>Bacillariales</taxon>
        <taxon>Bacillariaceae</taxon>
        <taxon>Fragilariopsis</taxon>
    </lineage>
</organism>
<dbReference type="PANTHER" id="PTHR22950:SF515">
    <property type="entry name" value="AMINO ACID TRANSPORTER AVT6E"/>
    <property type="match status" value="1"/>
</dbReference>
<dbReference type="Proteomes" id="UP000095751">
    <property type="component" value="Unassembled WGS sequence"/>
</dbReference>
<feature type="transmembrane region" description="Helical" evidence="5">
    <location>
        <begin position="155"/>
        <end position="173"/>
    </location>
</feature>
<evidence type="ECO:0000256" key="5">
    <source>
        <dbReference type="SAM" id="Phobius"/>
    </source>
</evidence>
<keyword evidence="8" id="KW-1185">Reference proteome</keyword>
<feature type="domain" description="Amino acid transporter transmembrane" evidence="6">
    <location>
        <begin position="26"/>
        <end position="397"/>
    </location>
</feature>
<reference evidence="7 8" key="1">
    <citation type="submission" date="2016-09" db="EMBL/GenBank/DDBJ databases">
        <title>Extensive genetic diversity and differential bi-allelic expression allows diatom success in the polar Southern Ocean.</title>
        <authorList>
            <consortium name="DOE Joint Genome Institute"/>
            <person name="Mock T."/>
            <person name="Otillar R.P."/>
            <person name="Strauss J."/>
            <person name="Dupont C."/>
            <person name="Frickenhaus S."/>
            <person name="Maumus F."/>
            <person name="Mcmullan M."/>
            <person name="Sanges R."/>
            <person name="Schmutz J."/>
            <person name="Toseland A."/>
            <person name="Valas R."/>
            <person name="Veluchamy A."/>
            <person name="Ward B.J."/>
            <person name="Allen A."/>
            <person name="Barry K."/>
            <person name="Falciatore A."/>
            <person name="Ferrante M."/>
            <person name="Fortunato A.E."/>
            <person name="Gloeckner G."/>
            <person name="Gruber A."/>
            <person name="Hipkin R."/>
            <person name="Janech M."/>
            <person name="Kroth P."/>
            <person name="Leese F."/>
            <person name="Lindquist E."/>
            <person name="Lyon B.R."/>
            <person name="Martin J."/>
            <person name="Mayer C."/>
            <person name="Parker M."/>
            <person name="Quesneville H."/>
            <person name="Raymond J."/>
            <person name="Uhlig C."/>
            <person name="Valentin K.U."/>
            <person name="Worden A.Z."/>
            <person name="Armbrust E.V."/>
            <person name="Bowler C."/>
            <person name="Green B."/>
            <person name="Moulton V."/>
            <person name="Van Oosterhout C."/>
            <person name="Grigoriev I."/>
        </authorList>
    </citation>
    <scope>NUCLEOTIDE SEQUENCE [LARGE SCALE GENOMIC DNA]</scope>
    <source>
        <strain evidence="7 8">CCMP1102</strain>
    </source>
</reference>
<protein>
    <submittedName>
        <fullName evidence="7">Aa_trans-domain-containing protein</fullName>
    </submittedName>
</protein>
<keyword evidence="3 5" id="KW-1133">Transmembrane helix</keyword>
<dbReference type="OrthoDB" id="40134at2759"/>
<dbReference type="PANTHER" id="PTHR22950">
    <property type="entry name" value="AMINO ACID TRANSPORTER"/>
    <property type="match status" value="1"/>
</dbReference>
<feature type="transmembrane region" description="Helical" evidence="5">
    <location>
        <begin position="408"/>
        <end position="427"/>
    </location>
</feature>
<feature type="transmembrane region" description="Helical" evidence="5">
    <location>
        <begin position="209"/>
        <end position="229"/>
    </location>
</feature>
<evidence type="ECO:0000313" key="8">
    <source>
        <dbReference type="Proteomes" id="UP000095751"/>
    </source>
</evidence>
<dbReference type="AlphaFoldDB" id="A0A1E7F8F0"/>
<keyword evidence="4 5" id="KW-0472">Membrane</keyword>
<dbReference type="Pfam" id="PF01490">
    <property type="entry name" value="Aa_trans"/>
    <property type="match status" value="1"/>
</dbReference>
<dbReference type="GO" id="GO:0015179">
    <property type="term" value="F:L-amino acid transmembrane transporter activity"/>
    <property type="evidence" value="ECO:0007669"/>
    <property type="project" value="TreeGrafter"/>
</dbReference>
<proteinExistence type="predicted"/>
<accession>A0A1E7F8F0</accession>
<dbReference type="GO" id="GO:0016020">
    <property type="term" value="C:membrane"/>
    <property type="evidence" value="ECO:0007669"/>
    <property type="project" value="UniProtKB-SubCell"/>
</dbReference>
<feature type="transmembrane region" description="Helical" evidence="5">
    <location>
        <begin position="292"/>
        <end position="319"/>
    </location>
</feature>
<feature type="transmembrane region" description="Helical" evidence="5">
    <location>
        <begin position="331"/>
        <end position="355"/>
    </location>
</feature>
<feature type="transmembrane region" description="Helical" evidence="5">
    <location>
        <begin position="361"/>
        <end position="379"/>
    </location>
</feature>
<feature type="transmembrane region" description="Helical" evidence="5">
    <location>
        <begin position="50"/>
        <end position="73"/>
    </location>
</feature>
<dbReference type="InParanoid" id="A0A1E7F8F0"/>
<keyword evidence="2 5" id="KW-0812">Transmembrane</keyword>
<evidence type="ECO:0000256" key="2">
    <source>
        <dbReference type="ARBA" id="ARBA00022692"/>
    </source>
</evidence>
<evidence type="ECO:0000259" key="6">
    <source>
        <dbReference type="Pfam" id="PF01490"/>
    </source>
</evidence>
<dbReference type="EMBL" id="KV784360">
    <property type="protein sequence ID" value="OEU14426.1"/>
    <property type="molecule type" value="Genomic_DNA"/>
</dbReference>
<sequence>MSVDGGTKKGSPPSSNKSVFSSWFSGGTFFDAVLMEASQQIGQSILTLPWIFANMGFSLAIILLILVSCAGMWTQNLLISLLVEYRKEKYFIAKRAALVNNMPAAVADNDDNAGPIWGTFSIFIVILALGGLSVAQIISTSSNLYLLNWGIDKRLLSCIVGAVVSLTCFIPTYREYRAFTFLGLIATTYTGWYMTITSLVEGPIPNVDYTGPTTLQSFFTCFSAMLFMFGTHAAGMEKADVMNKPSRYDVAYGWSILYVYTITLPNGIAGYYRFGSEAATQQNAFYLFDETVFRQISVVLMCLHEVVAFGLFAGPLFVMTEKVLKIDHKHYLLKVFVRYIIVGIMLLIAIALPFFGVMNSLVGAFSTSLATYIIPAVAYNKHYNTRDKFDSKAKNAPLNANYMTTKTINWSIAALIFIFGLCMGGWASAVTMVEQAESIGNGFFAKCYKC</sequence>
<evidence type="ECO:0000256" key="3">
    <source>
        <dbReference type="ARBA" id="ARBA00022989"/>
    </source>
</evidence>
<evidence type="ECO:0000313" key="7">
    <source>
        <dbReference type="EMBL" id="OEU14426.1"/>
    </source>
</evidence>
<gene>
    <name evidence="7" type="ORF">FRACYDRAFT_187945</name>
</gene>
<comment type="subcellular location">
    <subcellularLocation>
        <location evidence="1">Membrane</location>
        <topology evidence="1">Multi-pass membrane protein</topology>
    </subcellularLocation>
</comment>
<name>A0A1E7F8F0_9STRA</name>
<evidence type="ECO:0000256" key="4">
    <source>
        <dbReference type="ARBA" id="ARBA00023136"/>
    </source>
</evidence>
<evidence type="ECO:0000256" key="1">
    <source>
        <dbReference type="ARBA" id="ARBA00004141"/>
    </source>
</evidence>
<feature type="transmembrane region" description="Helical" evidence="5">
    <location>
        <begin position="250"/>
        <end position="272"/>
    </location>
</feature>